<feature type="region of interest" description="Disordered" evidence="1">
    <location>
        <begin position="438"/>
        <end position="483"/>
    </location>
</feature>
<name>A0A061FKU6_THECC</name>
<organism evidence="2 3">
    <name type="scientific">Theobroma cacao</name>
    <name type="common">Cacao</name>
    <name type="synonym">Cocoa</name>
    <dbReference type="NCBI Taxonomy" id="3641"/>
    <lineage>
        <taxon>Eukaryota</taxon>
        <taxon>Viridiplantae</taxon>
        <taxon>Streptophyta</taxon>
        <taxon>Embryophyta</taxon>
        <taxon>Tracheophyta</taxon>
        <taxon>Spermatophyta</taxon>
        <taxon>Magnoliopsida</taxon>
        <taxon>eudicotyledons</taxon>
        <taxon>Gunneridae</taxon>
        <taxon>Pentapetalae</taxon>
        <taxon>rosids</taxon>
        <taxon>malvids</taxon>
        <taxon>Malvales</taxon>
        <taxon>Malvaceae</taxon>
        <taxon>Byttnerioideae</taxon>
        <taxon>Theobroma</taxon>
    </lineage>
</organism>
<dbReference type="Gramene" id="EOY17297">
    <property type="protein sequence ID" value="EOY17297"/>
    <property type="gene ID" value="TCM_036445"/>
</dbReference>
<gene>
    <name evidence="2" type="ORF">TCM_036445</name>
</gene>
<dbReference type="PANTHER" id="PTHR31286:SF179">
    <property type="entry name" value="RNASE H TYPE-1 DOMAIN-CONTAINING PROTEIN"/>
    <property type="match status" value="1"/>
</dbReference>
<dbReference type="InterPro" id="IPR040256">
    <property type="entry name" value="At4g02000-like"/>
</dbReference>
<feature type="compositionally biased region" description="Basic and acidic residues" evidence="1">
    <location>
        <begin position="263"/>
        <end position="294"/>
    </location>
</feature>
<evidence type="ECO:0000256" key="1">
    <source>
        <dbReference type="SAM" id="MobiDB-lite"/>
    </source>
</evidence>
<protein>
    <recommendedName>
        <fullName evidence="4">DUF4283 domain-containing protein</fullName>
    </recommendedName>
</protein>
<keyword evidence="3" id="KW-1185">Reference proteome</keyword>
<dbReference type="eggNOG" id="ENOG502SYD8">
    <property type="taxonomic scope" value="Eukaryota"/>
</dbReference>
<accession>A0A061FKU6</accession>
<dbReference type="HOGENOM" id="CLU_371904_0_0_1"/>
<dbReference type="AlphaFoldDB" id="A0A061FKU6"/>
<dbReference type="EMBL" id="CM001886">
    <property type="protein sequence ID" value="EOY17297.1"/>
    <property type="molecule type" value="Genomic_DNA"/>
</dbReference>
<sequence>MKGHSSKLLVELYQALLQDQGKYIKTNFVEDDSQVDITQLDVADFFAQLERQIDHLIVATGEKTALIPLHREPLWYTDRPAVSFFEDEISALAQRFKFSMVGKFSRMPRMQEIRATFKRIGLMGAYEIRWLDYKHILILLTNEHDLNRIWLNQTLLAIAKMVGRSLMVDEATTNGTCPSVVRVCIEYDCQKPIIDHVWIVTRDRQTGLVKGGYMQIVEFAWLQENCTHCYHVGHGVASCMVMGHRPKKKLLLMGVRKQIKGNGNDRKNHRDGDPKNKEGNRIDKVQVELAKQNEKWQVVSRPGPSAVKDSRGEKQAEKENNTHAGKKVVAGLSNVEENPSDKNVDEDSRTKKAHALSGETTTNTAKLQVREGDKCDGHVHGAQIPSEMHANRKEIETTMPIEDVKTPAAGGSTPNLSFYVHGAFNHTNQVIGVKTKKTGTTEVEGTSQNEPLNEVTGQNSTKNNQKKKAEPSFHKEGRQSEEDVLERGIPIVRGKMTSTTAMDQSARRQSQRDPLREGMEKMKIDLIAVKGHETAGRNASQASLGEKDKNYSMGSDVRTNVESKVWAVAFVQGEIQQMPEHGPADQNVLEEMLEGSGEHSPIDGQGTSQIRGIDDHQQIVSSEASSRERIEGHANTPPTQESASASDKAMDMGKNDEDSDEDAISVNFAASWERERYF</sequence>
<feature type="compositionally biased region" description="Polar residues" evidence="1">
    <location>
        <begin position="636"/>
        <end position="645"/>
    </location>
</feature>
<feature type="compositionally biased region" description="Polar residues" evidence="1">
    <location>
        <begin position="447"/>
        <end position="463"/>
    </location>
</feature>
<dbReference type="Proteomes" id="UP000026915">
    <property type="component" value="Chromosome 8"/>
</dbReference>
<dbReference type="PANTHER" id="PTHR31286">
    <property type="entry name" value="GLYCINE-RICH CELL WALL STRUCTURAL PROTEIN 1.8-LIKE"/>
    <property type="match status" value="1"/>
</dbReference>
<evidence type="ECO:0008006" key="4">
    <source>
        <dbReference type="Google" id="ProtNLM"/>
    </source>
</evidence>
<feature type="compositionally biased region" description="Basic and acidic residues" evidence="1">
    <location>
        <begin position="467"/>
        <end position="481"/>
    </location>
</feature>
<reference evidence="2 3" key="1">
    <citation type="journal article" date="2013" name="Genome Biol.">
        <title>The genome sequence of the most widely cultivated cacao type and its use to identify candidate genes regulating pod color.</title>
        <authorList>
            <person name="Motamayor J.C."/>
            <person name="Mockaitis K."/>
            <person name="Schmutz J."/>
            <person name="Haiminen N."/>
            <person name="Iii D.L."/>
            <person name="Cornejo O."/>
            <person name="Findley S.D."/>
            <person name="Zheng P."/>
            <person name="Utro F."/>
            <person name="Royaert S."/>
            <person name="Saski C."/>
            <person name="Jenkins J."/>
            <person name="Podicheti R."/>
            <person name="Zhao M."/>
            <person name="Scheffler B.E."/>
            <person name="Stack J.C."/>
            <person name="Feltus F.A."/>
            <person name="Mustiga G.M."/>
            <person name="Amores F."/>
            <person name="Phillips W."/>
            <person name="Marelli J.P."/>
            <person name="May G.D."/>
            <person name="Shapiro H."/>
            <person name="Ma J."/>
            <person name="Bustamante C.D."/>
            <person name="Schnell R.J."/>
            <person name="Main D."/>
            <person name="Gilbert D."/>
            <person name="Parida L."/>
            <person name="Kuhn D.N."/>
        </authorList>
    </citation>
    <scope>NUCLEOTIDE SEQUENCE [LARGE SCALE GENOMIC DNA]</scope>
    <source>
        <strain evidence="3">cv. Matina 1-6</strain>
    </source>
</reference>
<evidence type="ECO:0000313" key="3">
    <source>
        <dbReference type="Proteomes" id="UP000026915"/>
    </source>
</evidence>
<feature type="compositionally biased region" description="Basic and acidic residues" evidence="1">
    <location>
        <begin position="308"/>
        <end position="321"/>
    </location>
</feature>
<dbReference type="InParanoid" id="A0A061FKU6"/>
<feature type="compositionally biased region" description="Basic and acidic residues" evidence="1">
    <location>
        <begin position="339"/>
        <end position="350"/>
    </location>
</feature>
<proteinExistence type="predicted"/>
<evidence type="ECO:0000313" key="2">
    <source>
        <dbReference type="EMBL" id="EOY17297.1"/>
    </source>
</evidence>
<feature type="region of interest" description="Disordered" evidence="1">
    <location>
        <begin position="619"/>
        <end position="666"/>
    </location>
</feature>
<feature type="region of interest" description="Disordered" evidence="1">
    <location>
        <begin position="258"/>
        <end position="361"/>
    </location>
</feature>